<dbReference type="Gene3D" id="3.30.70.3290">
    <property type="match status" value="1"/>
</dbReference>
<comment type="similarity">
    <text evidence="2">Belongs to the short-chain dehydrogenases/reductases (SDR) family.</text>
</comment>
<dbReference type="SUPFAM" id="SSF53901">
    <property type="entry name" value="Thiolase-like"/>
    <property type="match status" value="1"/>
</dbReference>
<dbReference type="Pfam" id="PF22621">
    <property type="entry name" value="CurL-like_PKS_C"/>
    <property type="match status" value="1"/>
</dbReference>
<keyword evidence="4" id="KW-0597">Phosphoprotein</keyword>
<dbReference type="CDD" id="cd08955">
    <property type="entry name" value="KR_2_FAS_SDR_x"/>
    <property type="match status" value="1"/>
</dbReference>
<dbReference type="Pfam" id="PF00550">
    <property type="entry name" value="PP-binding"/>
    <property type="match status" value="1"/>
</dbReference>
<organism evidence="12">
    <name type="scientific">Candidatus Kentrum sp. DK</name>
    <dbReference type="NCBI Taxonomy" id="2126562"/>
    <lineage>
        <taxon>Bacteria</taxon>
        <taxon>Pseudomonadati</taxon>
        <taxon>Pseudomonadota</taxon>
        <taxon>Gammaproteobacteria</taxon>
        <taxon>Candidatus Kentrum</taxon>
    </lineage>
</organism>
<feature type="domain" description="Ketosynthase family 3 (KS3)" evidence="10">
    <location>
        <begin position="36"/>
        <end position="465"/>
    </location>
</feature>
<dbReference type="GO" id="GO:0004312">
    <property type="term" value="F:fatty acid synthase activity"/>
    <property type="evidence" value="ECO:0007669"/>
    <property type="project" value="TreeGrafter"/>
</dbReference>
<dbReference type="SMART" id="SM00826">
    <property type="entry name" value="PKS_DH"/>
    <property type="match status" value="1"/>
</dbReference>
<dbReference type="SUPFAM" id="SSF55048">
    <property type="entry name" value="Probable ACP-binding domain of malonyl-CoA ACP transacylase"/>
    <property type="match status" value="1"/>
</dbReference>
<dbReference type="InterPro" id="IPR020806">
    <property type="entry name" value="PKS_PP-bd"/>
</dbReference>
<dbReference type="SMART" id="SM01294">
    <property type="entry name" value="PKS_PP_betabranch"/>
    <property type="match status" value="1"/>
</dbReference>
<dbReference type="InterPro" id="IPR020841">
    <property type="entry name" value="PKS_Beta-ketoAc_synthase_dom"/>
</dbReference>
<proteinExistence type="inferred from homology"/>
<evidence type="ECO:0000256" key="3">
    <source>
        <dbReference type="ARBA" id="ARBA00022450"/>
    </source>
</evidence>
<dbReference type="GO" id="GO:0004315">
    <property type="term" value="F:3-oxoacyl-[acyl-carrier-protein] synthase activity"/>
    <property type="evidence" value="ECO:0007669"/>
    <property type="project" value="InterPro"/>
</dbReference>
<evidence type="ECO:0000256" key="1">
    <source>
        <dbReference type="ARBA" id="ARBA00005194"/>
    </source>
</evidence>
<dbReference type="PROSITE" id="PS52004">
    <property type="entry name" value="KS3_2"/>
    <property type="match status" value="1"/>
</dbReference>
<dbReference type="InterPro" id="IPR006162">
    <property type="entry name" value="Ppantetheine_attach_site"/>
</dbReference>
<dbReference type="PANTHER" id="PTHR43775:SF37">
    <property type="entry name" value="SI:DKEY-61P9.11"/>
    <property type="match status" value="1"/>
</dbReference>
<evidence type="ECO:0000259" key="11">
    <source>
        <dbReference type="PROSITE" id="PS52019"/>
    </source>
</evidence>
<comment type="pathway">
    <text evidence="1">Lipid metabolism; fatty acid biosynthesis.</text>
</comment>
<dbReference type="PROSITE" id="PS50075">
    <property type="entry name" value="CARRIER"/>
    <property type="match status" value="1"/>
</dbReference>
<dbReference type="SUPFAM" id="SSF52151">
    <property type="entry name" value="FabD/lysophospholipase-like"/>
    <property type="match status" value="1"/>
</dbReference>
<dbReference type="Pfam" id="PF00698">
    <property type="entry name" value="Acyl_transf_1"/>
    <property type="match status" value="1"/>
</dbReference>
<dbReference type="InterPro" id="IPR014043">
    <property type="entry name" value="Acyl_transferase_dom"/>
</dbReference>
<feature type="region of interest" description="C-terminal hotdog fold" evidence="7">
    <location>
        <begin position="1079"/>
        <end position="1226"/>
    </location>
</feature>
<feature type="region of interest" description="Disordered" evidence="8">
    <location>
        <begin position="1851"/>
        <end position="1872"/>
    </location>
</feature>
<evidence type="ECO:0000256" key="5">
    <source>
        <dbReference type="ARBA" id="ARBA00022679"/>
    </source>
</evidence>
<evidence type="ECO:0000256" key="2">
    <source>
        <dbReference type="ARBA" id="ARBA00006484"/>
    </source>
</evidence>
<evidence type="ECO:0000259" key="9">
    <source>
        <dbReference type="PROSITE" id="PS50075"/>
    </source>
</evidence>
<dbReference type="InterPro" id="IPR018201">
    <property type="entry name" value="Ketoacyl_synth_AS"/>
</dbReference>
<dbReference type="PROSITE" id="PS52019">
    <property type="entry name" value="PKS_MFAS_DH"/>
    <property type="match status" value="1"/>
</dbReference>
<feature type="region of interest" description="N-terminal hotdog fold" evidence="7">
    <location>
        <begin position="937"/>
        <end position="1064"/>
    </location>
</feature>
<feature type="active site" description="Proton donor; for dehydratase activity" evidence="7">
    <location>
        <position position="1141"/>
    </location>
</feature>
<dbReference type="SMART" id="SM00823">
    <property type="entry name" value="PKS_PP"/>
    <property type="match status" value="1"/>
</dbReference>
<dbReference type="InterPro" id="IPR049551">
    <property type="entry name" value="PKS_DH_C"/>
</dbReference>
<dbReference type="CDD" id="cd00833">
    <property type="entry name" value="PKS"/>
    <property type="match status" value="1"/>
</dbReference>
<evidence type="ECO:0000256" key="7">
    <source>
        <dbReference type="PROSITE-ProRule" id="PRU01363"/>
    </source>
</evidence>
<dbReference type="InterPro" id="IPR009081">
    <property type="entry name" value="PP-bd_ACP"/>
</dbReference>
<dbReference type="FunFam" id="3.40.366.10:FF:000002">
    <property type="entry name" value="Probable polyketide synthase 2"/>
    <property type="match status" value="1"/>
</dbReference>
<gene>
    <name evidence="12" type="ORF">BECKDK2373B_GA0170837_100933</name>
</gene>
<comment type="function">
    <text evidence="6">Involved in production of the polyketide antibiotic thailandamide.</text>
</comment>
<evidence type="ECO:0000313" key="12">
    <source>
        <dbReference type="EMBL" id="VFJ45232.1"/>
    </source>
</evidence>
<dbReference type="PANTHER" id="PTHR43775">
    <property type="entry name" value="FATTY ACID SYNTHASE"/>
    <property type="match status" value="1"/>
</dbReference>
<dbReference type="Pfam" id="PF02801">
    <property type="entry name" value="Ketoacyl-synt_C"/>
    <property type="match status" value="1"/>
</dbReference>
<keyword evidence="3" id="KW-0596">Phosphopantetheine</keyword>
<dbReference type="InterPro" id="IPR036291">
    <property type="entry name" value="NAD(P)-bd_dom_sf"/>
</dbReference>
<dbReference type="SMART" id="SM00822">
    <property type="entry name" value="PKS_KR"/>
    <property type="match status" value="1"/>
</dbReference>
<feature type="active site" description="Proton acceptor; for dehydratase activity" evidence="7">
    <location>
        <position position="969"/>
    </location>
</feature>
<dbReference type="InterPro" id="IPR016035">
    <property type="entry name" value="Acyl_Trfase/lysoPLipase"/>
</dbReference>
<dbReference type="InterPro" id="IPR013968">
    <property type="entry name" value="PKS_KR"/>
</dbReference>
<dbReference type="InterPro" id="IPR036736">
    <property type="entry name" value="ACP-like_sf"/>
</dbReference>
<dbReference type="Gene3D" id="3.40.47.10">
    <property type="match status" value="1"/>
</dbReference>
<dbReference type="InterPro" id="IPR049900">
    <property type="entry name" value="PKS_mFAS_DH"/>
</dbReference>
<dbReference type="InterPro" id="IPR014030">
    <property type="entry name" value="Ketoacyl_synth_N"/>
</dbReference>
<dbReference type="Gene3D" id="3.40.366.10">
    <property type="entry name" value="Malonyl-Coenzyme A Acyl Carrier Protein, domain 2"/>
    <property type="match status" value="1"/>
</dbReference>
<dbReference type="Pfam" id="PF14765">
    <property type="entry name" value="PS-DH"/>
    <property type="match status" value="1"/>
</dbReference>
<dbReference type="SMART" id="SM00825">
    <property type="entry name" value="PKS_KS"/>
    <property type="match status" value="1"/>
</dbReference>
<protein>
    <submittedName>
        <fullName evidence="12">Acyl transferase domain-containing protein</fullName>
    </submittedName>
</protein>
<dbReference type="Gene3D" id="1.10.1200.10">
    <property type="entry name" value="ACP-like"/>
    <property type="match status" value="1"/>
</dbReference>
<evidence type="ECO:0000256" key="6">
    <source>
        <dbReference type="ARBA" id="ARBA00054155"/>
    </source>
</evidence>
<dbReference type="Pfam" id="PF08659">
    <property type="entry name" value="KR"/>
    <property type="match status" value="1"/>
</dbReference>
<dbReference type="InterPro" id="IPR049552">
    <property type="entry name" value="PKS_DH_N"/>
</dbReference>
<dbReference type="InterPro" id="IPR016039">
    <property type="entry name" value="Thiolase-like"/>
</dbReference>
<dbReference type="InterPro" id="IPR057326">
    <property type="entry name" value="KR_dom"/>
</dbReference>
<dbReference type="PROSITE" id="PS00606">
    <property type="entry name" value="KS3_1"/>
    <property type="match status" value="1"/>
</dbReference>
<dbReference type="SUPFAM" id="SSF47336">
    <property type="entry name" value="ACP-like"/>
    <property type="match status" value="1"/>
</dbReference>
<dbReference type="InterPro" id="IPR020807">
    <property type="entry name" value="PKS_DH"/>
</dbReference>
<evidence type="ECO:0000256" key="4">
    <source>
        <dbReference type="ARBA" id="ARBA00022553"/>
    </source>
</evidence>
<dbReference type="SUPFAM" id="SSF51735">
    <property type="entry name" value="NAD(P)-binding Rossmann-fold domains"/>
    <property type="match status" value="2"/>
</dbReference>
<sequence length="1897" mass="204138">MSHHKNERQGLSPLQQAAFALERMQAKLDAMESARTEPVAIIGMGCRFPGADNPDAYWQLLRDGVDAVTEVPPERWDIDAFFDPEPGVPGKVYTREAGFVSGIDRFDPRFFGISPREAADMDPQHRLLLEVVWEALENAGQSPEKLMDSPVGVFIGVTQTEYSTLQLSGRPEDIGPYALTGGGVCFTAGRVSYTLGLQGPTVGMDTACSSSLVAIHMACQSLRGGESELALAGGVNLNLTPEMTVGLSRTQSLSPDGRCKTFDASADGFARGEGCGVVVLKRLSDAIADRDNILALIRGSAINHDGISSGFTVPNELAQQKLLRQALKSAGVTAADVSYIEAHGTGTSLGDPIELEALGAVFARDHSPDLPLTIGSVKTNLGHLEAAAGIAGFIKIVLSLQHETIPAHLHFKTPNPHVDWDRLPFRVPVKAQPWPRGQGDNPRPRVAGVSSFGMSGTNAHVVLEEAPVVDDPANPSEEVSGEPDRSLHLLALSARDETALGELAERFANHLEDHPALSFADVCFTAGAGRSHFPHRLAVIAISPEEARTQLRAGGAIAGRIEAGRPKTAFLFTGQGSQYPEMGRGLYRTEPLFREALDRCDEILRPLAVPLLDLLYGKNANPESLNQTIHTQPALFSLEYALAKLWQSWGIQPDAVMGHSVGEYVAACIAGVFSLEDALTLIAARGRLMQTLCEPGNMLALQTTETEALALIAPFDGALSLAAINGPESQVVSGEPAAMEALKAALAERGVKAKALSVSHAFHSAMMAPMLAEFEKIAGSIAYAEPGIALCSNVTGKMVAAGEVTGPAYWVRHVREPVRFAQGVETLIGRKMNCFLEVGPRPSLLGMARECLPDGADDTRTGWLPSLREGQDDRLLLLQSLGQWYTRGGKPDWQTLAGGTIRRKVPLPTYPFQRQRYWIDEIRLARRAGGSRDAAAHPLLGQRLRLPGAVESRFQADVDLLSAPYLSDHRIFDVVVVPGAAWLEAALTAASELLPGAKDSGAPLGIGSFAFEQVLILPEEEITTIQSVLSPAEGGYDVQFFSLGDESDSRLHVTGRLIAKPLEKLPAPRDLAALRERCPTEVPAADIYRTLQRHGVNLGPAFQGVQQVFQGERFLLGRLRLPEAAHGPDTGGYRLHPVLIDSGFQMTILAEFFSSNSDEEGVYVPAAVREMRFYGPGEGELWVFVEFGDPVERNLVADVTWFDGTGAVVAEVEGLMSTRVDPRTLRRHFRKQTDDLYELVWREIPRKATRRDAEEPPAEQRTASWLILADGGGLGEELASRLEGRGERCVLAYAGTGGAVGAIHEPPLPDGNTYHIDPANPEAFQRLFHDACPPGAPPLAGIVYLWALDAPEDPELTVEALREAQHLVLGGALHLTQAAIGRDKSAKIWLVTRNGVATGHESGPRAAAAGPLSIAQASLWGMGRTIALEYPELWGGLLDDPSVEDLLGEMEAGEAPEQQPSPGEDRIAWRAGRRYVARLTPGGAPPASSPPPRADASYLITGGLGGLGLTVARSLVAGGARNLILIGRRAPSEAAKEVLRELEHIGARILVASADVADAGRMAALFREMAEQMPPLKGVIHTAGVLDDGVLQEQNLARLDRVLAPKVAGGWILHTLTRDLPLDFFVCFSSMTSILGSSGQVNYAAANAFLDALAHYRHALGLPGLSLDWGTWGEVGMAANLDTRARERLAGMGIDVIDPERGVSIMTGLMGDPDRIQVGVFPVDWAGFLKRFPKPPGLLSELVRGLPAPVETPFLEGLKALAPEARWDYVSGRIRSELNGVLGFDPAQPMEPDMVFTDIGMDSLMIVESRNRLRTSLGLGTALPTTLLFDYPTLDKLTDYIADEVLNLEGGRSVPDDASSSPERDGTEVSEDAMARVRELSEQELQDRFDKELEAFL</sequence>
<dbReference type="InterPro" id="IPR042104">
    <property type="entry name" value="PKS_dehydratase_sf"/>
</dbReference>
<feature type="domain" description="Carrier" evidence="9">
    <location>
        <begin position="1768"/>
        <end position="1845"/>
    </location>
</feature>
<accession>A0A450S0Q4</accession>
<evidence type="ECO:0000256" key="8">
    <source>
        <dbReference type="SAM" id="MobiDB-lite"/>
    </source>
</evidence>
<dbReference type="Pfam" id="PF21089">
    <property type="entry name" value="PKS_DH_N"/>
    <property type="match status" value="1"/>
</dbReference>
<dbReference type="FunFam" id="3.40.47.10:FF:000019">
    <property type="entry name" value="Polyketide synthase type I"/>
    <property type="match status" value="1"/>
</dbReference>
<dbReference type="InterPro" id="IPR016036">
    <property type="entry name" value="Malonyl_transacylase_ACP-bd"/>
</dbReference>
<name>A0A450S0Q4_9GAMM</name>
<dbReference type="PROSITE" id="PS00012">
    <property type="entry name" value="PHOSPHOPANTETHEINE"/>
    <property type="match status" value="1"/>
</dbReference>
<dbReference type="GO" id="GO:0031177">
    <property type="term" value="F:phosphopantetheine binding"/>
    <property type="evidence" value="ECO:0007669"/>
    <property type="project" value="InterPro"/>
</dbReference>
<dbReference type="Gene3D" id="3.10.129.110">
    <property type="entry name" value="Polyketide synthase dehydratase"/>
    <property type="match status" value="1"/>
</dbReference>
<keyword evidence="5 12" id="KW-0808">Transferase</keyword>
<dbReference type="GO" id="GO:0006633">
    <property type="term" value="P:fatty acid biosynthetic process"/>
    <property type="evidence" value="ECO:0007669"/>
    <property type="project" value="UniProtKB-UniPathway"/>
</dbReference>
<dbReference type="InterPro" id="IPR014031">
    <property type="entry name" value="Ketoacyl_synth_C"/>
</dbReference>
<dbReference type="InterPro" id="IPR050091">
    <property type="entry name" value="PKS_NRPS_Biosynth_Enz"/>
</dbReference>
<reference evidence="12" key="1">
    <citation type="submission" date="2019-02" db="EMBL/GenBank/DDBJ databases">
        <authorList>
            <person name="Gruber-Vodicka R. H."/>
            <person name="Seah K. B. B."/>
        </authorList>
    </citation>
    <scope>NUCLEOTIDE SEQUENCE</scope>
    <source>
        <strain evidence="12">BECK_DK47</strain>
    </source>
</reference>
<dbReference type="UniPathway" id="UPA00094"/>
<dbReference type="EMBL" id="CAADEX010000009">
    <property type="protein sequence ID" value="VFJ45232.1"/>
    <property type="molecule type" value="Genomic_DNA"/>
</dbReference>
<dbReference type="InterPro" id="IPR001227">
    <property type="entry name" value="Ac_transferase_dom_sf"/>
</dbReference>
<feature type="domain" description="PKS/mFAS DH" evidence="11">
    <location>
        <begin position="937"/>
        <end position="1226"/>
    </location>
</feature>
<evidence type="ECO:0000259" key="10">
    <source>
        <dbReference type="PROSITE" id="PS52004"/>
    </source>
</evidence>
<dbReference type="Gene3D" id="3.40.50.720">
    <property type="entry name" value="NAD(P)-binding Rossmann-like Domain"/>
    <property type="match status" value="1"/>
</dbReference>
<dbReference type="Pfam" id="PF00109">
    <property type="entry name" value="ketoacyl-synt"/>
    <property type="match status" value="1"/>
</dbReference>
<dbReference type="SMART" id="SM00827">
    <property type="entry name" value="PKS_AT"/>
    <property type="match status" value="1"/>
</dbReference>
<feature type="compositionally biased region" description="Basic and acidic residues" evidence="8">
    <location>
        <begin position="1862"/>
        <end position="1872"/>
    </location>
</feature>